<keyword evidence="4" id="KW-0133">Cell shape</keyword>
<keyword evidence="3" id="KW-0378">Hydrolase</keyword>
<keyword evidence="5" id="KW-0573">Peptidoglycan synthesis</keyword>
<evidence type="ECO:0000256" key="7">
    <source>
        <dbReference type="RuleBase" id="RU004016"/>
    </source>
</evidence>
<comment type="similarity">
    <text evidence="1 7">Belongs to the peptidase S11 family.</text>
</comment>
<feature type="signal peptide" evidence="9">
    <location>
        <begin position="1"/>
        <end position="27"/>
    </location>
</feature>
<keyword evidence="2 9" id="KW-0732">Signal</keyword>
<dbReference type="SUPFAM" id="SSF56601">
    <property type="entry name" value="beta-lactamase/transpeptidase-like"/>
    <property type="match status" value="1"/>
</dbReference>
<feature type="compositionally biased region" description="Basic and acidic residues" evidence="8">
    <location>
        <begin position="28"/>
        <end position="45"/>
    </location>
</feature>
<keyword evidence="12" id="KW-1185">Reference proteome</keyword>
<evidence type="ECO:0000256" key="6">
    <source>
        <dbReference type="ARBA" id="ARBA00023316"/>
    </source>
</evidence>
<gene>
    <name evidence="11" type="ORF">MAF45_08970</name>
</gene>
<sequence length="388" mass="42247">MPCSLKKVFLGVLLSCFALTATQSASARAERGQRVESAGQKDKAPRKVAVQKKKAKALSASQKRRGAAEAAPKISASKGTKKSRKARGAASSGVVKTSLNRAPESAASQIPADQFVAQNLRSKPSSSGKLMLDAACAFMLNQDNGRILFEKNADSQLPVASLTKLMSALVIMRSNLSMSEPETVQKEDYYLPSSSFSRLRIGMTLSRSDLLHVALTGSDNRAIHTLARTFPGGMNAFVQKMNDTARELGLKNTSFEEPTGLSVHNRSTAREIARIAAEAYRYPTIREYSTTPNIELPTQAGIIHVRSTNRLIREGRDWNIGLQKTGYTGAAGHCMVLQSQVDGNRVLMVVLNSTSNNARINDVKKLRSWYEQQLGVKMGAARLPYNLM</sequence>
<evidence type="ECO:0000256" key="8">
    <source>
        <dbReference type="SAM" id="MobiDB-lite"/>
    </source>
</evidence>
<evidence type="ECO:0000256" key="5">
    <source>
        <dbReference type="ARBA" id="ARBA00022984"/>
    </source>
</evidence>
<keyword evidence="11" id="KW-0121">Carboxypeptidase</keyword>
<reference evidence="11 12" key="1">
    <citation type="submission" date="2022-02" db="EMBL/GenBank/DDBJ databases">
        <title>Mesosutterella porci, a novel member of the family Sutterellaceae from pig feces.</title>
        <authorList>
            <person name="Wylensek D."/>
            <person name="Clavel T."/>
        </authorList>
    </citation>
    <scope>NUCLEOTIDE SEQUENCE [LARGE SCALE GENOMIC DNA]</scope>
    <source>
        <strain evidence="12">oilRF-744-wt-GAM-9</strain>
    </source>
</reference>
<dbReference type="Pfam" id="PF00768">
    <property type="entry name" value="Peptidase_S11"/>
    <property type="match status" value="1"/>
</dbReference>
<dbReference type="GO" id="GO:0004180">
    <property type="term" value="F:carboxypeptidase activity"/>
    <property type="evidence" value="ECO:0007669"/>
    <property type="project" value="UniProtKB-KW"/>
</dbReference>
<protein>
    <submittedName>
        <fullName evidence="11">D-alanyl-D-alanine carboxypeptidase</fullName>
    </submittedName>
</protein>
<organism evidence="11 12">
    <name type="scientific">Mesosutterella porci</name>
    <dbReference type="NCBI Taxonomy" id="2915351"/>
    <lineage>
        <taxon>Bacteria</taxon>
        <taxon>Pseudomonadati</taxon>
        <taxon>Pseudomonadota</taxon>
        <taxon>Betaproteobacteria</taxon>
        <taxon>Burkholderiales</taxon>
        <taxon>Sutterellaceae</taxon>
        <taxon>Mesosutterella</taxon>
    </lineage>
</organism>
<accession>A0ABS9MSG7</accession>
<keyword evidence="6" id="KW-0961">Cell wall biogenesis/degradation</keyword>
<dbReference type="RefSeq" id="WP_237979493.1">
    <property type="nucleotide sequence ID" value="NZ_JAKNCT010000011.1"/>
</dbReference>
<comment type="caution">
    <text evidence="11">The sequence shown here is derived from an EMBL/GenBank/DDBJ whole genome shotgun (WGS) entry which is preliminary data.</text>
</comment>
<dbReference type="PRINTS" id="PR00725">
    <property type="entry name" value="DADACBPTASE1"/>
</dbReference>
<feature type="region of interest" description="Disordered" evidence="8">
    <location>
        <begin position="27"/>
        <end position="108"/>
    </location>
</feature>
<dbReference type="PANTHER" id="PTHR21581:SF26">
    <property type="entry name" value="D-ALANYL-D-ALANINE ENDOPEPTIDASE"/>
    <property type="match status" value="1"/>
</dbReference>
<dbReference type="EMBL" id="JAKNCT010000011">
    <property type="protein sequence ID" value="MCG5031571.1"/>
    <property type="molecule type" value="Genomic_DNA"/>
</dbReference>
<keyword evidence="11" id="KW-0645">Protease</keyword>
<evidence type="ECO:0000256" key="4">
    <source>
        <dbReference type="ARBA" id="ARBA00022960"/>
    </source>
</evidence>
<dbReference type="InterPro" id="IPR018044">
    <property type="entry name" value="Peptidase_S11"/>
</dbReference>
<evidence type="ECO:0000256" key="9">
    <source>
        <dbReference type="SAM" id="SignalP"/>
    </source>
</evidence>
<evidence type="ECO:0000256" key="2">
    <source>
        <dbReference type="ARBA" id="ARBA00022729"/>
    </source>
</evidence>
<dbReference type="InterPro" id="IPR001967">
    <property type="entry name" value="Peptidase_S11_N"/>
</dbReference>
<name>A0ABS9MSG7_9BURK</name>
<evidence type="ECO:0000259" key="10">
    <source>
        <dbReference type="Pfam" id="PF00768"/>
    </source>
</evidence>
<feature type="chain" id="PRO_5047055517" evidence="9">
    <location>
        <begin position="28"/>
        <end position="388"/>
    </location>
</feature>
<evidence type="ECO:0000256" key="1">
    <source>
        <dbReference type="ARBA" id="ARBA00007164"/>
    </source>
</evidence>
<dbReference type="InterPro" id="IPR012338">
    <property type="entry name" value="Beta-lactam/transpept-like"/>
</dbReference>
<evidence type="ECO:0000313" key="12">
    <source>
        <dbReference type="Proteomes" id="UP001297600"/>
    </source>
</evidence>
<feature type="domain" description="Peptidase S11 D-alanyl-D-alanine carboxypeptidase A N-terminal" evidence="10">
    <location>
        <begin position="131"/>
        <end position="353"/>
    </location>
</feature>
<dbReference type="Proteomes" id="UP001297600">
    <property type="component" value="Unassembled WGS sequence"/>
</dbReference>
<proteinExistence type="inferred from homology"/>
<dbReference type="PANTHER" id="PTHR21581">
    <property type="entry name" value="D-ALANYL-D-ALANINE CARBOXYPEPTIDASE"/>
    <property type="match status" value="1"/>
</dbReference>
<feature type="compositionally biased region" description="Basic residues" evidence="8">
    <location>
        <begin position="46"/>
        <end position="56"/>
    </location>
</feature>
<evidence type="ECO:0000313" key="11">
    <source>
        <dbReference type="EMBL" id="MCG5031571.1"/>
    </source>
</evidence>
<dbReference type="Gene3D" id="3.40.710.10">
    <property type="entry name" value="DD-peptidase/beta-lactamase superfamily"/>
    <property type="match status" value="1"/>
</dbReference>
<evidence type="ECO:0000256" key="3">
    <source>
        <dbReference type="ARBA" id="ARBA00022801"/>
    </source>
</evidence>